<dbReference type="KEGG" id="fki:FK004_03805"/>
<dbReference type="InterPro" id="IPR025357">
    <property type="entry name" value="DUF4261"/>
</dbReference>
<evidence type="ECO:0000313" key="3">
    <source>
        <dbReference type="Proteomes" id="UP000244677"/>
    </source>
</evidence>
<accession>A0A2S1LU23</accession>
<protein>
    <recommendedName>
        <fullName evidence="1">DUF4261 domain-containing protein</fullName>
    </recommendedName>
</protein>
<dbReference type="Pfam" id="PF14080">
    <property type="entry name" value="DUF4261"/>
    <property type="match status" value="1"/>
</dbReference>
<dbReference type="AlphaFoldDB" id="A0A2S1LU23"/>
<dbReference type="EMBL" id="CP020919">
    <property type="protein sequence ID" value="AWG27249.1"/>
    <property type="molecule type" value="Genomic_DNA"/>
</dbReference>
<organism evidence="2 3">
    <name type="scientific">Flavobacterium kingsejongi</name>
    <dbReference type="NCBI Taxonomy" id="1678728"/>
    <lineage>
        <taxon>Bacteria</taxon>
        <taxon>Pseudomonadati</taxon>
        <taxon>Bacteroidota</taxon>
        <taxon>Flavobacteriia</taxon>
        <taxon>Flavobacteriales</taxon>
        <taxon>Flavobacteriaceae</taxon>
        <taxon>Flavobacterium</taxon>
    </lineage>
</organism>
<dbReference type="Proteomes" id="UP000244677">
    <property type="component" value="Chromosome"/>
</dbReference>
<evidence type="ECO:0000259" key="1">
    <source>
        <dbReference type="Pfam" id="PF14080"/>
    </source>
</evidence>
<reference evidence="2 3" key="1">
    <citation type="submission" date="2017-04" db="EMBL/GenBank/DDBJ databases">
        <title>Complete genome sequence of Flavobacterium kingsejong AJ004.</title>
        <authorList>
            <person name="Lee P.C."/>
        </authorList>
    </citation>
    <scope>NUCLEOTIDE SEQUENCE [LARGE SCALE GENOMIC DNA]</scope>
    <source>
        <strain evidence="2 3">AJ004</strain>
    </source>
</reference>
<feature type="domain" description="DUF4261" evidence="1">
    <location>
        <begin position="169"/>
        <end position="243"/>
    </location>
</feature>
<gene>
    <name evidence="2" type="ORF">FK004_03805</name>
</gene>
<proteinExistence type="predicted"/>
<keyword evidence="3" id="KW-1185">Reference proteome</keyword>
<dbReference type="OrthoDB" id="4827574at2"/>
<evidence type="ECO:0000313" key="2">
    <source>
        <dbReference type="EMBL" id="AWG27249.1"/>
    </source>
</evidence>
<name>A0A2S1LU23_9FLAO</name>
<sequence>MPLYNGTDSYNVRAVIDQLQNYWGLEVSDIEGLEGADEDAVTFTLDGEMVAMAKMPVPVPAEEIQSTAEYAYLWETAATDCKDHTSHAIVTLLSGNAPTIERYKLFTMLLASILETSNAIGIYQGEQTLLLPKALYLEYADFLREEDQSPLALWVYIGLVNDGTTCSAYTYGLSGFGKQEIEVVHSDKNIGELYDFITMIALYIIDYDVTLRHGETIGFSEEEKIKITASKGAFLDGETLKIEYN</sequence>